<keyword evidence="2" id="KW-1185">Reference proteome</keyword>
<evidence type="ECO:0000313" key="2">
    <source>
        <dbReference type="Proteomes" id="UP001152523"/>
    </source>
</evidence>
<comment type="caution">
    <text evidence="1">The sequence shown here is derived from an EMBL/GenBank/DDBJ whole genome shotgun (WGS) entry which is preliminary data.</text>
</comment>
<proteinExistence type="predicted"/>
<sequence length="101" mass="11292">MAKGFAGFQVETDAICVLDLLHSNVLGNFSGLQTFRRRVKDKGVFFCHVLREGNVPTHNLATQRIDSACSILFDGSKICPTMLNLVIMLICTVFHIFDINF</sequence>
<reference evidence="1" key="1">
    <citation type="submission" date="2022-07" db="EMBL/GenBank/DDBJ databases">
        <authorList>
            <person name="Macas J."/>
            <person name="Novak P."/>
            <person name="Neumann P."/>
        </authorList>
    </citation>
    <scope>NUCLEOTIDE SEQUENCE</scope>
</reference>
<protein>
    <recommendedName>
        <fullName evidence="3">RNase H type-1 domain-containing protein</fullName>
    </recommendedName>
</protein>
<evidence type="ECO:0008006" key="3">
    <source>
        <dbReference type="Google" id="ProtNLM"/>
    </source>
</evidence>
<organism evidence="1 2">
    <name type="scientific">Cuscuta epithymum</name>
    <dbReference type="NCBI Taxonomy" id="186058"/>
    <lineage>
        <taxon>Eukaryota</taxon>
        <taxon>Viridiplantae</taxon>
        <taxon>Streptophyta</taxon>
        <taxon>Embryophyta</taxon>
        <taxon>Tracheophyta</taxon>
        <taxon>Spermatophyta</taxon>
        <taxon>Magnoliopsida</taxon>
        <taxon>eudicotyledons</taxon>
        <taxon>Gunneridae</taxon>
        <taxon>Pentapetalae</taxon>
        <taxon>asterids</taxon>
        <taxon>lamiids</taxon>
        <taxon>Solanales</taxon>
        <taxon>Convolvulaceae</taxon>
        <taxon>Cuscuteae</taxon>
        <taxon>Cuscuta</taxon>
        <taxon>Cuscuta subgen. Cuscuta</taxon>
    </lineage>
</organism>
<dbReference type="Proteomes" id="UP001152523">
    <property type="component" value="Unassembled WGS sequence"/>
</dbReference>
<dbReference type="AlphaFoldDB" id="A0AAV0C4Y5"/>
<name>A0AAV0C4Y5_9ASTE</name>
<accession>A0AAV0C4Y5</accession>
<gene>
    <name evidence="1" type="ORF">CEPIT_LOCUS2626</name>
</gene>
<dbReference type="EMBL" id="CAMAPF010000014">
    <property type="protein sequence ID" value="CAH9067779.1"/>
    <property type="molecule type" value="Genomic_DNA"/>
</dbReference>
<evidence type="ECO:0000313" key="1">
    <source>
        <dbReference type="EMBL" id="CAH9067779.1"/>
    </source>
</evidence>